<feature type="transmembrane region" description="Helical" evidence="5">
    <location>
        <begin position="264"/>
        <end position="287"/>
    </location>
</feature>
<dbReference type="PRINTS" id="PR01036">
    <property type="entry name" value="TCRTETB"/>
</dbReference>
<feature type="transmembrane region" description="Helical" evidence="5">
    <location>
        <begin position="386"/>
        <end position="414"/>
    </location>
</feature>
<evidence type="ECO:0000256" key="4">
    <source>
        <dbReference type="ARBA" id="ARBA00023136"/>
    </source>
</evidence>
<dbReference type="Gene3D" id="1.20.1250.20">
    <property type="entry name" value="MFS general substrate transporter like domains"/>
    <property type="match status" value="1"/>
</dbReference>
<organism evidence="7 8">
    <name type="scientific">Clydaea vesicula</name>
    <dbReference type="NCBI Taxonomy" id="447962"/>
    <lineage>
        <taxon>Eukaryota</taxon>
        <taxon>Fungi</taxon>
        <taxon>Fungi incertae sedis</taxon>
        <taxon>Chytridiomycota</taxon>
        <taxon>Chytridiomycota incertae sedis</taxon>
        <taxon>Chytridiomycetes</taxon>
        <taxon>Lobulomycetales</taxon>
        <taxon>Lobulomycetaceae</taxon>
        <taxon>Clydaea</taxon>
    </lineage>
</organism>
<feature type="transmembrane region" description="Helical" evidence="5">
    <location>
        <begin position="101"/>
        <end position="120"/>
    </location>
</feature>
<feature type="transmembrane region" description="Helical" evidence="5">
    <location>
        <begin position="70"/>
        <end position="89"/>
    </location>
</feature>
<feature type="transmembrane region" description="Helical" evidence="5">
    <location>
        <begin position="188"/>
        <end position="211"/>
    </location>
</feature>
<dbReference type="InterPro" id="IPR011701">
    <property type="entry name" value="MFS"/>
</dbReference>
<keyword evidence="8" id="KW-1185">Reference proteome</keyword>
<feature type="transmembrane region" description="Helical" evidence="5">
    <location>
        <begin position="35"/>
        <end position="58"/>
    </location>
</feature>
<sequence>MATTTTLKSDEVVDISDSTTLVPVSNIPKGIKFKLIFVSLILAVFLSALDQTIIATALPAIGNEFKEFELIAWLASGYLITAAAFSSLYGKMTDIFGRKAMFLVAIFLFEVGSLICGIAPSMMVLILGRVVAGIGGGGIFTIVLVIIADIVPYEDRGKYQGLIGAAFGVSSVLGPLIGGFFSDSALLTWRWIDFVGVFLLLICIVSFAVPIQAGGSTWAWGDWYTILLFVVSAFFGVLFVIWEINYAIEPVIPAQLFSNFSVKALVAVPFFLGASFFSFAYYVSVYFQIVKGESATMSGLDTIPLIAGLVIFSIFSGQMVSRFGRYWVFLFVGAIVLIVGNVLIATIQVDTSKAVQSIYLFVIGVGVGSQIQVKLLALQATVKPNMVAIGTSVSVFAQTVGGLIGIAITGTIYTNNLAHNLSRSNVPKELAALIISNPAALRSVIPLELQPVVLEGVCEALRTAFRYIIPFSVLLFISNLFVKEYEKGEVRRAKQKEGEA</sequence>
<evidence type="ECO:0000313" key="8">
    <source>
        <dbReference type="Proteomes" id="UP001211065"/>
    </source>
</evidence>
<dbReference type="PANTHER" id="PTHR23501">
    <property type="entry name" value="MAJOR FACILITATOR SUPERFAMILY"/>
    <property type="match status" value="1"/>
</dbReference>
<keyword evidence="3 5" id="KW-1133">Transmembrane helix</keyword>
<dbReference type="InterPro" id="IPR020846">
    <property type="entry name" value="MFS_dom"/>
</dbReference>
<feature type="transmembrane region" description="Helical" evidence="5">
    <location>
        <begin position="358"/>
        <end position="380"/>
    </location>
</feature>
<dbReference type="Pfam" id="PF07690">
    <property type="entry name" value="MFS_1"/>
    <property type="match status" value="1"/>
</dbReference>
<feature type="transmembrane region" description="Helical" evidence="5">
    <location>
        <begin position="162"/>
        <end position="182"/>
    </location>
</feature>
<reference evidence="7" key="1">
    <citation type="submission" date="2020-05" db="EMBL/GenBank/DDBJ databases">
        <title>Phylogenomic resolution of chytrid fungi.</title>
        <authorList>
            <person name="Stajich J.E."/>
            <person name="Amses K."/>
            <person name="Simmons R."/>
            <person name="Seto K."/>
            <person name="Myers J."/>
            <person name="Bonds A."/>
            <person name="Quandt C.A."/>
            <person name="Barry K."/>
            <person name="Liu P."/>
            <person name="Grigoriev I."/>
            <person name="Longcore J.E."/>
            <person name="James T.Y."/>
        </authorList>
    </citation>
    <scope>NUCLEOTIDE SEQUENCE</scope>
    <source>
        <strain evidence="7">JEL0476</strain>
    </source>
</reference>
<dbReference type="SUPFAM" id="SSF103473">
    <property type="entry name" value="MFS general substrate transporter"/>
    <property type="match status" value="1"/>
</dbReference>
<dbReference type="PROSITE" id="PS50850">
    <property type="entry name" value="MFS"/>
    <property type="match status" value="1"/>
</dbReference>
<name>A0AAD5U4V1_9FUNG</name>
<accession>A0AAD5U4V1</accession>
<gene>
    <name evidence="7" type="ORF">HK099_008415</name>
</gene>
<evidence type="ECO:0000259" key="6">
    <source>
        <dbReference type="PROSITE" id="PS50850"/>
    </source>
</evidence>
<dbReference type="Proteomes" id="UP001211065">
    <property type="component" value="Unassembled WGS sequence"/>
</dbReference>
<comment type="caution">
    <text evidence="7">The sequence shown here is derived from an EMBL/GenBank/DDBJ whole genome shotgun (WGS) entry which is preliminary data.</text>
</comment>
<feature type="transmembrane region" description="Helical" evidence="5">
    <location>
        <begin position="223"/>
        <end position="244"/>
    </location>
</feature>
<dbReference type="GO" id="GO:0022857">
    <property type="term" value="F:transmembrane transporter activity"/>
    <property type="evidence" value="ECO:0007669"/>
    <property type="project" value="InterPro"/>
</dbReference>
<feature type="domain" description="Major facilitator superfamily (MFS) profile" evidence="6">
    <location>
        <begin position="36"/>
        <end position="454"/>
    </location>
</feature>
<dbReference type="InterPro" id="IPR036259">
    <property type="entry name" value="MFS_trans_sf"/>
</dbReference>
<dbReference type="AlphaFoldDB" id="A0AAD5U4V1"/>
<evidence type="ECO:0000256" key="1">
    <source>
        <dbReference type="ARBA" id="ARBA00004141"/>
    </source>
</evidence>
<evidence type="ECO:0000313" key="7">
    <source>
        <dbReference type="EMBL" id="KAJ3224465.1"/>
    </source>
</evidence>
<evidence type="ECO:0000256" key="2">
    <source>
        <dbReference type="ARBA" id="ARBA00022692"/>
    </source>
</evidence>
<feature type="transmembrane region" description="Helical" evidence="5">
    <location>
        <begin position="326"/>
        <end position="346"/>
    </location>
</feature>
<comment type="subcellular location">
    <subcellularLocation>
        <location evidence="1">Membrane</location>
        <topology evidence="1">Multi-pass membrane protein</topology>
    </subcellularLocation>
</comment>
<keyword evidence="4 5" id="KW-0472">Membrane</keyword>
<proteinExistence type="predicted"/>
<protein>
    <recommendedName>
        <fullName evidence="6">Major facilitator superfamily (MFS) profile domain-containing protein</fullName>
    </recommendedName>
</protein>
<dbReference type="PANTHER" id="PTHR23501:SF198">
    <property type="entry name" value="AZOLE RESISTANCE PROTEIN 1-RELATED"/>
    <property type="match status" value="1"/>
</dbReference>
<dbReference type="EMBL" id="JADGJW010000092">
    <property type="protein sequence ID" value="KAJ3224465.1"/>
    <property type="molecule type" value="Genomic_DNA"/>
</dbReference>
<feature type="transmembrane region" description="Helical" evidence="5">
    <location>
        <begin position="299"/>
        <end position="320"/>
    </location>
</feature>
<feature type="transmembrane region" description="Helical" evidence="5">
    <location>
        <begin position="126"/>
        <end position="150"/>
    </location>
</feature>
<evidence type="ECO:0000256" key="5">
    <source>
        <dbReference type="SAM" id="Phobius"/>
    </source>
</evidence>
<evidence type="ECO:0000256" key="3">
    <source>
        <dbReference type="ARBA" id="ARBA00022989"/>
    </source>
</evidence>
<dbReference type="CDD" id="cd17502">
    <property type="entry name" value="MFS_Azr1_MDR_like"/>
    <property type="match status" value="1"/>
</dbReference>
<dbReference type="Gene3D" id="1.20.1720.10">
    <property type="entry name" value="Multidrug resistance protein D"/>
    <property type="match status" value="1"/>
</dbReference>
<dbReference type="GO" id="GO:0005886">
    <property type="term" value="C:plasma membrane"/>
    <property type="evidence" value="ECO:0007669"/>
    <property type="project" value="TreeGrafter"/>
</dbReference>
<keyword evidence="2 5" id="KW-0812">Transmembrane</keyword>